<dbReference type="Proteomes" id="UP000309952">
    <property type="component" value="Chromosome"/>
</dbReference>
<dbReference type="SUPFAM" id="SSF89796">
    <property type="entry name" value="CoA-transferase family III (CaiB/BaiF)"/>
    <property type="match status" value="1"/>
</dbReference>
<keyword evidence="3" id="KW-1185">Reference proteome</keyword>
<gene>
    <name evidence="2" type="primary">frc_4</name>
    <name evidence="2" type="ORF">NCTC9239_02334</name>
</gene>
<protein>
    <submittedName>
        <fullName evidence="2">Formyl-coenzyme A transferase</fullName>
        <ecNumber evidence="2">2.8.3.16</ecNumber>
    </submittedName>
</protein>
<dbReference type="AlphaFoldDB" id="A0A4P1KC60"/>
<dbReference type="EMBL" id="LR588407">
    <property type="protein sequence ID" value="VTO17173.1"/>
    <property type="molecule type" value="Genomic_DNA"/>
</dbReference>
<evidence type="ECO:0000256" key="1">
    <source>
        <dbReference type="ARBA" id="ARBA00022679"/>
    </source>
</evidence>
<name>A0A4P1KC60_9CAUL</name>
<sequence length="94" mass="9836">METLNAAKVSCGPINAMSDLEHDPHVEARSMIVALDHPSLGAVRTVASPLRLSRSPVAYRRAPPLMGEHTQEVLAGLLGLGPEAMAALSDKGAI</sequence>
<evidence type="ECO:0000313" key="2">
    <source>
        <dbReference type="EMBL" id="VTO17173.1"/>
    </source>
</evidence>
<dbReference type="PANTHER" id="PTHR48207">
    <property type="entry name" value="SUCCINATE--HYDROXYMETHYLGLUTARATE COA-TRANSFERASE"/>
    <property type="match status" value="1"/>
</dbReference>
<dbReference type="InterPro" id="IPR050483">
    <property type="entry name" value="CoA-transferase_III_domain"/>
</dbReference>
<dbReference type="PANTHER" id="PTHR48207:SF3">
    <property type="entry name" value="SUCCINATE--HYDROXYMETHYLGLUTARATE COA-TRANSFERASE"/>
    <property type="match status" value="1"/>
</dbReference>
<proteinExistence type="predicted"/>
<dbReference type="InterPro" id="IPR003673">
    <property type="entry name" value="CoA-Trfase_fam_III"/>
</dbReference>
<dbReference type="Pfam" id="PF02515">
    <property type="entry name" value="CoA_transf_3"/>
    <property type="match status" value="1"/>
</dbReference>
<evidence type="ECO:0000313" key="3">
    <source>
        <dbReference type="Proteomes" id="UP000309952"/>
    </source>
</evidence>
<keyword evidence="1 2" id="KW-0808">Transferase</keyword>
<reference evidence="2 3" key="1">
    <citation type="submission" date="2019-04" db="EMBL/GenBank/DDBJ databases">
        <authorList>
            <consortium name="Pathogen Informatics"/>
        </authorList>
    </citation>
    <scope>NUCLEOTIDE SEQUENCE [LARGE SCALE GENOMIC DNA]</scope>
    <source>
        <strain evidence="2 3">NCTC9239</strain>
    </source>
</reference>
<dbReference type="Gene3D" id="3.40.50.10540">
    <property type="entry name" value="Crotonobetainyl-coa:carnitine coa-transferase, domain 1"/>
    <property type="match status" value="1"/>
</dbReference>
<dbReference type="InterPro" id="IPR023606">
    <property type="entry name" value="CoA-Trfase_III_dom_1_sf"/>
</dbReference>
<dbReference type="EC" id="2.8.3.16" evidence="2"/>
<dbReference type="GO" id="GO:0033608">
    <property type="term" value="F:formyl-CoA transferase activity"/>
    <property type="evidence" value="ECO:0007669"/>
    <property type="project" value="UniProtKB-EC"/>
</dbReference>
<accession>A0A4P1KC60</accession>
<dbReference type="KEGG" id="bvy:NCTC9239_02334"/>
<organism evidence="2 3">
    <name type="scientific">Brevundimonas vancanneytii</name>
    <dbReference type="NCBI Taxonomy" id="1325724"/>
    <lineage>
        <taxon>Bacteria</taxon>
        <taxon>Pseudomonadati</taxon>
        <taxon>Pseudomonadota</taxon>
        <taxon>Alphaproteobacteria</taxon>
        <taxon>Caulobacterales</taxon>
        <taxon>Caulobacteraceae</taxon>
        <taxon>Brevundimonas</taxon>
    </lineage>
</organism>